<dbReference type="Pfam" id="PF16220">
    <property type="entry name" value="DUF4880"/>
    <property type="match status" value="1"/>
</dbReference>
<protein>
    <submittedName>
        <fullName evidence="3">FecR family protein</fullName>
    </submittedName>
</protein>
<sequence length="341" mass="37748">MSSFPWYRNTRGATPIRPEVAQRALEWLVELQSDSVTPDVVQAWTRWRAAHPEHEQAWLRIESVKGKLQPLSAPHTSAIAQATLVQPASEHRRRALKAVLGLAVTAGVVWRAGQYTPWREWSADHHTKVGERRELSLPDGTRLQLNTNSAIDIAFTEAERRVKLIAGEILVTTAHESFAVYRPFLVETTQGTARALGTEFAVRHHDGTTQVSVFEGSVQIEPRLNAAQALVLRAGMRADYSDRIIQPAGAAEESSVAWKEGYIVARGMRLDDFLAELGRYSGDTLSCDPALAGLRLSGSFPVNDIGRGLAAVAVTLNLRVETETRLWRGKLWRLVPAPVRS</sequence>
<dbReference type="InterPro" id="IPR006860">
    <property type="entry name" value="FecR"/>
</dbReference>
<accession>A0ABY9LZU0</accession>
<feature type="domain" description="FecR N-terminal" evidence="2">
    <location>
        <begin position="22"/>
        <end position="63"/>
    </location>
</feature>
<evidence type="ECO:0000259" key="2">
    <source>
        <dbReference type="Pfam" id="PF16220"/>
    </source>
</evidence>
<evidence type="ECO:0000313" key="3">
    <source>
        <dbReference type="EMBL" id="WMD20286.1"/>
    </source>
</evidence>
<feature type="domain" description="FecR protein" evidence="1">
    <location>
        <begin position="124"/>
        <end position="219"/>
    </location>
</feature>
<gene>
    <name evidence="3" type="ORF">RAS12_27380</name>
</gene>
<evidence type="ECO:0000313" key="4">
    <source>
        <dbReference type="Proteomes" id="UP001234798"/>
    </source>
</evidence>
<organism evidence="3 4">
    <name type="scientific">Achromobacter seleniivolatilans</name>
    <dbReference type="NCBI Taxonomy" id="3047478"/>
    <lineage>
        <taxon>Bacteria</taxon>
        <taxon>Pseudomonadati</taxon>
        <taxon>Pseudomonadota</taxon>
        <taxon>Betaproteobacteria</taxon>
        <taxon>Burkholderiales</taxon>
        <taxon>Alcaligenaceae</taxon>
        <taxon>Achromobacter</taxon>
    </lineage>
</organism>
<dbReference type="InterPro" id="IPR032623">
    <property type="entry name" value="FecR_N"/>
</dbReference>
<dbReference type="Proteomes" id="UP001234798">
    <property type="component" value="Chromosome"/>
</dbReference>
<dbReference type="RefSeq" id="WP_306943353.1">
    <property type="nucleotide sequence ID" value="NZ_CP132976.1"/>
</dbReference>
<dbReference type="EMBL" id="CP132976">
    <property type="protein sequence ID" value="WMD20286.1"/>
    <property type="molecule type" value="Genomic_DNA"/>
</dbReference>
<dbReference type="PIRSF" id="PIRSF018266">
    <property type="entry name" value="FecR"/>
    <property type="match status" value="1"/>
</dbReference>
<name>A0ABY9LZU0_9BURK</name>
<dbReference type="Pfam" id="PF04773">
    <property type="entry name" value="FecR"/>
    <property type="match status" value="1"/>
</dbReference>
<reference evidence="3 4" key="1">
    <citation type="submission" date="2023-08" db="EMBL/GenBank/DDBJ databases">
        <title>Achromobacter seleniivolatilans sp. nov., isolated from seleniferous soil.</title>
        <authorList>
            <person name="Zhang S."/>
            <person name="Li K."/>
            <person name="Peng J."/>
            <person name="Zhao Q."/>
            <person name="Wang H."/>
            <person name="Guo Y."/>
        </authorList>
    </citation>
    <scope>NUCLEOTIDE SEQUENCE [LARGE SCALE GENOMIC DNA]</scope>
    <source>
        <strain evidence="3 4">R39</strain>
    </source>
</reference>
<dbReference type="InterPro" id="IPR012373">
    <property type="entry name" value="Ferrdict_sens_TM"/>
</dbReference>
<evidence type="ECO:0000259" key="1">
    <source>
        <dbReference type="Pfam" id="PF04773"/>
    </source>
</evidence>
<dbReference type="Gene3D" id="2.60.120.1440">
    <property type="match status" value="1"/>
</dbReference>
<proteinExistence type="predicted"/>
<dbReference type="PANTHER" id="PTHR30273">
    <property type="entry name" value="PERIPLASMIC SIGNAL SENSOR AND SIGMA FACTOR ACTIVATOR FECR-RELATED"/>
    <property type="match status" value="1"/>
</dbReference>
<keyword evidence="4" id="KW-1185">Reference proteome</keyword>
<dbReference type="PANTHER" id="PTHR30273:SF2">
    <property type="entry name" value="PROTEIN FECR"/>
    <property type="match status" value="1"/>
</dbReference>